<dbReference type="Proteomes" id="UP000318571">
    <property type="component" value="Chromosome 9"/>
</dbReference>
<evidence type="ECO:0000256" key="2">
    <source>
        <dbReference type="SAM" id="Phobius"/>
    </source>
</evidence>
<proteinExistence type="predicted"/>
<name>A0A553NXG8_TIGCA</name>
<sequence>MSETADLPAKDSEGSFLDQIPSKTPNHEKEDEQQLSLAFFLTIHTLMVIAAYVMLLGNLYPTTSLTFVSILIVFTHLSVVEMLLRGLKKQVFSQIAPWFCLSLLDEIVIIGMGSSHLSHSLEEVDGSFGQFMREKGALFVIGLVLFGLRVVTWIKMLLSCIHYKYQKL</sequence>
<feature type="region of interest" description="Disordered" evidence="1">
    <location>
        <begin position="1"/>
        <end position="27"/>
    </location>
</feature>
<keyword evidence="2" id="KW-0472">Membrane</keyword>
<feature type="transmembrane region" description="Helical" evidence="2">
    <location>
        <begin position="65"/>
        <end position="84"/>
    </location>
</feature>
<evidence type="ECO:0000313" key="3">
    <source>
        <dbReference type="EMBL" id="TRY70119.1"/>
    </source>
</evidence>
<gene>
    <name evidence="3" type="ORF">TCAL_11929</name>
</gene>
<dbReference type="AlphaFoldDB" id="A0A553NXG8"/>
<feature type="transmembrane region" description="Helical" evidence="2">
    <location>
        <begin position="137"/>
        <end position="158"/>
    </location>
</feature>
<organism evidence="3 4">
    <name type="scientific">Tigriopus californicus</name>
    <name type="common">Marine copepod</name>
    <dbReference type="NCBI Taxonomy" id="6832"/>
    <lineage>
        <taxon>Eukaryota</taxon>
        <taxon>Metazoa</taxon>
        <taxon>Ecdysozoa</taxon>
        <taxon>Arthropoda</taxon>
        <taxon>Crustacea</taxon>
        <taxon>Multicrustacea</taxon>
        <taxon>Hexanauplia</taxon>
        <taxon>Copepoda</taxon>
        <taxon>Harpacticoida</taxon>
        <taxon>Harpacticidae</taxon>
        <taxon>Tigriopus</taxon>
    </lineage>
</organism>
<evidence type="ECO:0000256" key="1">
    <source>
        <dbReference type="SAM" id="MobiDB-lite"/>
    </source>
</evidence>
<comment type="caution">
    <text evidence="3">The sequence shown here is derived from an EMBL/GenBank/DDBJ whole genome shotgun (WGS) entry which is preliminary data.</text>
</comment>
<keyword evidence="2" id="KW-1133">Transmembrane helix</keyword>
<protein>
    <submittedName>
        <fullName evidence="3">Uncharacterized protein</fullName>
    </submittedName>
</protein>
<feature type="transmembrane region" description="Helical" evidence="2">
    <location>
        <begin position="37"/>
        <end position="59"/>
    </location>
</feature>
<keyword evidence="2" id="KW-0812">Transmembrane</keyword>
<feature type="transmembrane region" description="Helical" evidence="2">
    <location>
        <begin position="96"/>
        <end position="117"/>
    </location>
</feature>
<keyword evidence="4" id="KW-1185">Reference proteome</keyword>
<evidence type="ECO:0000313" key="4">
    <source>
        <dbReference type="Proteomes" id="UP000318571"/>
    </source>
</evidence>
<reference evidence="3 4" key="1">
    <citation type="journal article" date="2018" name="Nat. Ecol. Evol.">
        <title>Genomic signatures of mitonuclear coevolution across populations of Tigriopus californicus.</title>
        <authorList>
            <person name="Barreto F.S."/>
            <person name="Watson E.T."/>
            <person name="Lima T.G."/>
            <person name="Willett C.S."/>
            <person name="Edmands S."/>
            <person name="Li W."/>
            <person name="Burton R.S."/>
        </authorList>
    </citation>
    <scope>NUCLEOTIDE SEQUENCE [LARGE SCALE GENOMIC DNA]</scope>
    <source>
        <strain evidence="3 4">San Diego</strain>
    </source>
</reference>
<accession>A0A553NXG8</accession>
<dbReference type="EMBL" id="VCGU01000009">
    <property type="protein sequence ID" value="TRY70119.1"/>
    <property type="molecule type" value="Genomic_DNA"/>
</dbReference>